<dbReference type="GO" id="GO:0005829">
    <property type="term" value="C:cytosol"/>
    <property type="evidence" value="ECO:0007669"/>
    <property type="project" value="TreeGrafter"/>
</dbReference>
<evidence type="ECO:0000313" key="7">
    <source>
        <dbReference type="Proteomes" id="UP000677054"/>
    </source>
</evidence>
<dbReference type="GO" id="GO:0035329">
    <property type="term" value="P:hippo signaling"/>
    <property type="evidence" value="ECO:0007669"/>
    <property type="project" value="InterPro"/>
</dbReference>
<dbReference type="PANTHER" id="PTHR47522">
    <property type="entry name" value="SALVADOR FAMILY WW DOMAIN-CONTAINING PROTEIN 1"/>
    <property type="match status" value="1"/>
</dbReference>
<organism evidence="6">
    <name type="scientific">Darwinula stevensoni</name>
    <dbReference type="NCBI Taxonomy" id="69355"/>
    <lineage>
        <taxon>Eukaryota</taxon>
        <taxon>Metazoa</taxon>
        <taxon>Ecdysozoa</taxon>
        <taxon>Arthropoda</taxon>
        <taxon>Crustacea</taxon>
        <taxon>Oligostraca</taxon>
        <taxon>Ostracoda</taxon>
        <taxon>Podocopa</taxon>
        <taxon>Podocopida</taxon>
        <taxon>Darwinulocopina</taxon>
        <taxon>Darwinuloidea</taxon>
        <taxon>Darwinulidae</taxon>
        <taxon>Darwinula</taxon>
    </lineage>
</organism>
<dbReference type="PANTHER" id="PTHR47522:SF2">
    <property type="entry name" value="PROTEIN SALVADOR HOMOLOG 1"/>
    <property type="match status" value="1"/>
</dbReference>
<proteinExistence type="predicted"/>
<evidence type="ECO:0000256" key="3">
    <source>
        <dbReference type="SAM" id="MobiDB-lite"/>
    </source>
</evidence>
<accession>A0A7R9FRS0</accession>
<dbReference type="FunFam" id="2.20.70.10:FF:000035">
    <property type="entry name" value="Salvador homolog 1 (Drosophila)"/>
    <property type="match status" value="1"/>
</dbReference>
<sequence length="365" mass="41256">MLSRKSKDVKAVNEGVVGRYVKTEKSPLAMYSQWQDMGNKKHACPYTVSSKALPSSCKMTAAHHKEPEVVVRGGGLMQAFHGHGPFHYHISDDPGSQQGISSSVGQIVPHQLSGGQPAHTPQQHPTSAASHSFPQARLAVVPHNPTSLLQQRVSPGSSMEELPLPPGWTVDFTVRGRKYYIDHNTQTTHWSHPLEKEGLPTGWENIAHPEFGSYYVNHITRRVQYEHPCAVRYSPHIVIPSSVTEQRVALPPKPPHTTFHQPSVLVPANPYLNEEIPSWLRVYLKASSEFDNKLHWDLFRLPQLEAFEAMIRRLLKEDLEEIVNSYEAYRIALTLEIDRRRKILKPVDPEVMKQQALSQSHETKV</sequence>
<dbReference type="EMBL" id="CAJPEV010004476">
    <property type="protein sequence ID" value="CAG0901843.1"/>
    <property type="molecule type" value="Genomic_DNA"/>
</dbReference>
<feature type="region of interest" description="Disordered" evidence="3">
    <location>
        <begin position="107"/>
        <end position="132"/>
    </location>
</feature>
<dbReference type="PROSITE" id="PS50020">
    <property type="entry name" value="WW_DOMAIN_2"/>
    <property type="match status" value="2"/>
</dbReference>
<dbReference type="SMART" id="SM00456">
    <property type="entry name" value="WW"/>
    <property type="match status" value="2"/>
</dbReference>
<evidence type="ECO:0000313" key="6">
    <source>
        <dbReference type="EMBL" id="CAD7252474.1"/>
    </source>
</evidence>
<evidence type="ECO:0000259" key="5">
    <source>
        <dbReference type="PROSITE" id="PS50951"/>
    </source>
</evidence>
<dbReference type="EMBL" id="LR903993">
    <property type="protein sequence ID" value="CAD7252474.1"/>
    <property type="molecule type" value="Genomic_DNA"/>
</dbReference>
<name>A0A7R9FRS0_9CRUS</name>
<dbReference type="InterPro" id="IPR001202">
    <property type="entry name" value="WW_dom"/>
</dbReference>
<dbReference type="CDD" id="cd00201">
    <property type="entry name" value="WW"/>
    <property type="match status" value="2"/>
</dbReference>
<keyword evidence="2" id="KW-0677">Repeat</keyword>
<dbReference type="Gene3D" id="2.20.70.10">
    <property type="match status" value="2"/>
</dbReference>
<dbReference type="PROSITE" id="PS50951">
    <property type="entry name" value="SARAH"/>
    <property type="match status" value="1"/>
</dbReference>
<dbReference type="GO" id="GO:0006915">
    <property type="term" value="P:apoptotic process"/>
    <property type="evidence" value="ECO:0007669"/>
    <property type="project" value="InterPro"/>
</dbReference>
<dbReference type="GO" id="GO:0008285">
    <property type="term" value="P:negative regulation of cell population proliferation"/>
    <property type="evidence" value="ECO:0007669"/>
    <property type="project" value="TreeGrafter"/>
</dbReference>
<dbReference type="GO" id="GO:0043065">
    <property type="term" value="P:positive regulation of apoptotic process"/>
    <property type="evidence" value="ECO:0007669"/>
    <property type="project" value="TreeGrafter"/>
</dbReference>
<feature type="domain" description="SARAH" evidence="5">
    <location>
        <begin position="293"/>
        <end position="340"/>
    </location>
</feature>
<dbReference type="InterPro" id="IPR030030">
    <property type="entry name" value="Sav"/>
</dbReference>
<dbReference type="AlphaFoldDB" id="A0A7R9FRS0"/>
<dbReference type="SUPFAM" id="SSF51045">
    <property type="entry name" value="WW domain"/>
    <property type="match status" value="2"/>
</dbReference>
<evidence type="ECO:0000256" key="2">
    <source>
        <dbReference type="ARBA" id="ARBA00022737"/>
    </source>
</evidence>
<dbReference type="Pfam" id="PF00397">
    <property type="entry name" value="WW"/>
    <property type="match status" value="2"/>
</dbReference>
<keyword evidence="1" id="KW-0597">Phosphoprotein</keyword>
<feature type="compositionally biased region" description="Polar residues" evidence="3">
    <location>
        <begin position="119"/>
        <end position="132"/>
    </location>
</feature>
<dbReference type="InterPro" id="IPR036020">
    <property type="entry name" value="WW_dom_sf"/>
</dbReference>
<reference evidence="6" key="1">
    <citation type="submission" date="2020-11" db="EMBL/GenBank/DDBJ databases">
        <authorList>
            <person name="Tran Van P."/>
        </authorList>
    </citation>
    <scope>NUCLEOTIDE SEQUENCE</scope>
</reference>
<dbReference type="CDD" id="cd21433">
    <property type="entry name" value="SARAH_Sav"/>
    <property type="match status" value="1"/>
</dbReference>
<protein>
    <submittedName>
        <fullName evidence="6">Uncharacterized protein</fullName>
    </submittedName>
</protein>
<dbReference type="OrthoDB" id="5339429at2759"/>
<gene>
    <name evidence="6" type="ORF">DSTB1V02_LOCUS12232</name>
</gene>
<evidence type="ECO:0000259" key="4">
    <source>
        <dbReference type="PROSITE" id="PS50020"/>
    </source>
</evidence>
<dbReference type="InterPro" id="IPR011524">
    <property type="entry name" value="SARAH_dom"/>
</dbReference>
<keyword evidence="7" id="KW-1185">Reference proteome</keyword>
<evidence type="ECO:0000256" key="1">
    <source>
        <dbReference type="ARBA" id="ARBA00022553"/>
    </source>
</evidence>
<dbReference type="Proteomes" id="UP000677054">
    <property type="component" value="Unassembled WGS sequence"/>
</dbReference>
<dbReference type="GO" id="GO:0060090">
    <property type="term" value="F:molecular adaptor activity"/>
    <property type="evidence" value="ECO:0007669"/>
    <property type="project" value="InterPro"/>
</dbReference>
<feature type="domain" description="WW" evidence="4">
    <location>
        <begin position="162"/>
        <end position="195"/>
    </location>
</feature>
<feature type="domain" description="WW" evidence="4">
    <location>
        <begin position="197"/>
        <end position="230"/>
    </location>
</feature>